<name>A0A6A5QV90_AMPQU</name>
<evidence type="ECO:0000256" key="1">
    <source>
        <dbReference type="ARBA" id="ARBA00003798"/>
    </source>
</evidence>
<feature type="domain" description="Clp1 P-loop" evidence="12">
    <location>
        <begin position="135"/>
        <end position="338"/>
    </location>
</feature>
<keyword evidence="8 9" id="KW-0539">Nucleus</keyword>
<evidence type="ECO:0000256" key="6">
    <source>
        <dbReference type="ARBA" id="ARBA00022741"/>
    </source>
</evidence>
<evidence type="ECO:0000313" key="13">
    <source>
        <dbReference type="EMBL" id="KAF1919721.1"/>
    </source>
</evidence>
<reference evidence="13" key="1">
    <citation type="journal article" date="2020" name="Stud. Mycol.">
        <title>101 Dothideomycetes genomes: a test case for predicting lifestyles and emergence of pathogens.</title>
        <authorList>
            <person name="Haridas S."/>
            <person name="Albert R."/>
            <person name="Binder M."/>
            <person name="Bloem J."/>
            <person name="Labutti K."/>
            <person name="Salamov A."/>
            <person name="Andreopoulos B."/>
            <person name="Baker S."/>
            <person name="Barry K."/>
            <person name="Bills G."/>
            <person name="Bluhm B."/>
            <person name="Cannon C."/>
            <person name="Castanera R."/>
            <person name="Culley D."/>
            <person name="Daum C."/>
            <person name="Ezra D."/>
            <person name="Gonzalez J."/>
            <person name="Henrissat B."/>
            <person name="Kuo A."/>
            <person name="Liang C."/>
            <person name="Lipzen A."/>
            <person name="Lutzoni F."/>
            <person name="Magnuson J."/>
            <person name="Mondo S."/>
            <person name="Nolan M."/>
            <person name="Ohm R."/>
            <person name="Pangilinan J."/>
            <person name="Park H.-J."/>
            <person name="Ramirez L."/>
            <person name="Alfaro M."/>
            <person name="Sun H."/>
            <person name="Tritt A."/>
            <person name="Yoshinaga Y."/>
            <person name="Zwiers L.-H."/>
            <person name="Turgeon B."/>
            <person name="Goodwin S."/>
            <person name="Spatafora J."/>
            <person name="Crous P."/>
            <person name="Grigoriev I."/>
        </authorList>
    </citation>
    <scope>NUCLEOTIDE SEQUENCE</scope>
    <source>
        <strain evidence="13">HMLAC05119</strain>
    </source>
</reference>
<dbReference type="FunFam" id="2.60.120.1030:FF:000001">
    <property type="entry name" value="Protein CLP1 homolog 5"/>
    <property type="match status" value="1"/>
</dbReference>
<evidence type="ECO:0000256" key="7">
    <source>
        <dbReference type="ARBA" id="ARBA00022840"/>
    </source>
</evidence>
<evidence type="ECO:0000256" key="5">
    <source>
        <dbReference type="ARBA" id="ARBA00022664"/>
    </source>
</evidence>
<dbReference type="GO" id="GO:0051731">
    <property type="term" value="F:polynucleotide 5'-hydroxyl-kinase activity"/>
    <property type="evidence" value="ECO:0007669"/>
    <property type="project" value="InterPro"/>
</dbReference>
<dbReference type="InterPro" id="IPR045116">
    <property type="entry name" value="Clp1/Grc3"/>
</dbReference>
<dbReference type="SUPFAM" id="SSF52540">
    <property type="entry name" value="P-loop containing nucleoside triphosphate hydrolases"/>
    <property type="match status" value="1"/>
</dbReference>
<dbReference type="Proteomes" id="UP000800096">
    <property type="component" value="Unassembled WGS sequence"/>
</dbReference>
<dbReference type="OrthoDB" id="258143at2759"/>
<dbReference type="HAMAP" id="MF_03035">
    <property type="entry name" value="Clp1"/>
    <property type="match status" value="1"/>
</dbReference>
<keyword evidence="14" id="KW-1185">Reference proteome</keyword>
<dbReference type="InterPro" id="IPR028606">
    <property type="entry name" value="Clp1"/>
</dbReference>
<dbReference type="InterPro" id="IPR010655">
    <property type="entry name" value="Clp1_C"/>
</dbReference>
<evidence type="ECO:0000259" key="10">
    <source>
        <dbReference type="Pfam" id="PF06807"/>
    </source>
</evidence>
<dbReference type="Gene3D" id="2.40.30.330">
    <property type="entry name" value="Pre-mRNA cleavage complex subunit Clp1, C-terminal domain"/>
    <property type="match status" value="1"/>
</dbReference>
<feature type="domain" description="Clp1 C-terminal" evidence="10">
    <location>
        <begin position="345"/>
        <end position="461"/>
    </location>
</feature>
<dbReference type="GO" id="GO:0031124">
    <property type="term" value="P:mRNA 3'-end processing"/>
    <property type="evidence" value="ECO:0007669"/>
    <property type="project" value="UniProtKB-UniRule"/>
</dbReference>
<keyword evidence="7 9" id="KW-0067">ATP-binding</keyword>
<dbReference type="InterPro" id="IPR038238">
    <property type="entry name" value="Clp1_C_sf"/>
</dbReference>
<dbReference type="GO" id="GO:0005524">
    <property type="term" value="F:ATP binding"/>
    <property type="evidence" value="ECO:0007669"/>
    <property type="project" value="UniProtKB-UniRule"/>
</dbReference>
<dbReference type="GO" id="GO:0006388">
    <property type="term" value="P:tRNA splicing, via endonucleolytic cleavage and ligation"/>
    <property type="evidence" value="ECO:0007669"/>
    <property type="project" value="TreeGrafter"/>
</dbReference>
<feature type="binding site" evidence="9">
    <location>
        <position position="74"/>
    </location>
    <ligand>
        <name>ATP</name>
        <dbReference type="ChEBI" id="CHEBI:30616"/>
    </ligand>
</feature>
<comment type="function">
    <text evidence="9">Required for endonucleolytic cleavage during polyadenylation-dependent pre-mRNA 3'-end formation.</text>
</comment>
<comment type="similarity">
    <text evidence="9">Belongs to the Clp1 family. Clp1 subfamily.</text>
</comment>
<dbReference type="Pfam" id="PF06807">
    <property type="entry name" value="Clp1"/>
    <property type="match status" value="1"/>
</dbReference>
<evidence type="ECO:0000259" key="12">
    <source>
        <dbReference type="Pfam" id="PF16575"/>
    </source>
</evidence>
<feature type="domain" description="Clp1 N-terminal" evidence="11">
    <location>
        <begin position="30"/>
        <end position="118"/>
    </location>
</feature>
<gene>
    <name evidence="9" type="primary">CLP1</name>
    <name evidence="13" type="ORF">BDU57DRAFT_554910</name>
</gene>
<sequence length="468" mass="50757">MISLPGLNLAPQPAEPLNVPTATVIRTQDLAANTEYRFEVGFSRVLTVKLQSGTAEFFGTELAPSTVYSFQGTKGAIFTWHGCKLDIGGEVESDYVAEETPMMSCVNLHFALEQLRDRSVASGSAEVGPRVLVVGPENSGKTSLVKIMTSYAAKSGRQPMVINLDPRQGMLSVPGSFSAAAYSSIVDIEEGWGSSPISGPSPTPVKMPLVYHFGLRDPEEAKVFKPLVTRMALAVTSRLEEDKLSKQAGFIIDSSGAISQGKNGVYENIEHIVSEFSVNILITLGSERLYSDLARKFAHRDPFESVTVLRLDKSGGCVDRSEEYMKAVRHAQVREYFFGHGENTLAPSSQTCDFGDLNVFQITEDDMALHRSADYNEYAPLAVNLSSSIYTRVTPSSALQNKLLAITTAAPTDSQDVIRDSSLKGYIYVADVDEVKKKVRLLSPQPGMIPGNAMVLGSWPEDVPGLVG</sequence>
<comment type="function">
    <text evidence="1">Polynucleotide 5'-kinase involved in rRNA processing.</text>
</comment>
<comment type="subcellular location">
    <subcellularLocation>
        <location evidence="2 9">Nucleus</location>
    </subcellularLocation>
</comment>
<keyword evidence="5 9" id="KW-0507">mRNA processing</keyword>
<protein>
    <recommendedName>
        <fullName evidence="4">Polynucleotide 5'-hydroxyl-kinase GRC3</fullName>
    </recommendedName>
    <alternativeName>
        <fullName evidence="3">Polynucleotide 5'-hydroxyl-kinase grc3</fullName>
    </alternativeName>
</protein>
<accession>A0A6A5QV90</accession>
<comment type="subunit">
    <text evidence="9">Component of a pre-mRNA cleavage factor complex. Interacts directly with PCF11.</text>
</comment>
<dbReference type="Gene3D" id="2.60.120.1030">
    <property type="entry name" value="Clp1, DNA binding domain"/>
    <property type="match status" value="1"/>
</dbReference>
<dbReference type="AlphaFoldDB" id="A0A6A5QV90"/>
<dbReference type="Pfam" id="PF16575">
    <property type="entry name" value="CLP1_P"/>
    <property type="match status" value="1"/>
</dbReference>
<dbReference type="Pfam" id="PF16573">
    <property type="entry name" value="CLP1_N"/>
    <property type="match status" value="1"/>
</dbReference>
<evidence type="ECO:0000256" key="9">
    <source>
        <dbReference type="HAMAP-Rule" id="MF_03035"/>
    </source>
</evidence>
<dbReference type="InterPro" id="IPR027417">
    <property type="entry name" value="P-loop_NTPase"/>
</dbReference>
<feature type="binding site" evidence="9">
    <location>
        <begin position="138"/>
        <end position="143"/>
    </location>
    <ligand>
        <name>ATP</name>
        <dbReference type="ChEBI" id="CHEBI:30616"/>
    </ligand>
</feature>
<feature type="binding site" evidence="9">
    <location>
        <position position="35"/>
    </location>
    <ligand>
        <name>ATP</name>
        <dbReference type="ChEBI" id="CHEBI:30616"/>
    </ligand>
</feature>
<evidence type="ECO:0000256" key="4">
    <source>
        <dbReference type="ARBA" id="ARBA00019824"/>
    </source>
</evidence>
<evidence type="ECO:0000256" key="3">
    <source>
        <dbReference type="ARBA" id="ARBA00018706"/>
    </source>
</evidence>
<organism evidence="13 14">
    <name type="scientific">Ampelomyces quisqualis</name>
    <name type="common">Powdery mildew agent</name>
    <dbReference type="NCBI Taxonomy" id="50730"/>
    <lineage>
        <taxon>Eukaryota</taxon>
        <taxon>Fungi</taxon>
        <taxon>Dikarya</taxon>
        <taxon>Ascomycota</taxon>
        <taxon>Pezizomycotina</taxon>
        <taxon>Dothideomycetes</taxon>
        <taxon>Pleosporomycetidae</taxon>
        <taxon>Pleosporales</taxon>
        <taxon>Pleosporineae</taxon>
        <taxon>Phaeosphaeriaceae</taxon>
        <taxon>Ampelomyces</taxon>
    </lineage>
</organism>
<dbReference type="Gene3D" id="3.40.50.300">
    <property type="entry name" value="P-loop containing nucleotide triphosphate hydrolases"/>
    <property type="match status" value="1"/>
</dbReference>
<evidence type="ECO:0000259" key="11">
    <source>
        <dbReference type="Pfam" id="PF16573"/>
    </source>
</evidence>
<proteinExistence type="inferred from homology"/>
<dbReference type="PANTHER" id="PTHR12755">
    <property type="entry name" value="CLEAVAGE/POLYADENYLATION FACTOR IA SUBUNIT CLP1P"/>
    <property type="match status" value="1"/>
</dbReference>
<dbReference type="PANTHER" id="PTHR12755:SF6">
    <property type="entry name" value="POLYRIBONUCLEOTIDE 5'-HYDROXYL-KINASE CLP1"/>
    <property type="match status" value="1"/>
</dbReference>
<dbReference type="InterPro" id="IPR038239">
    <property type="entry name" value="Clp1_N_sf"/>
</dbReference>
<dbReference type="EMBL" id="ML979133">
    <property type="protein sequence ID" value="KAF1919721.1"/>
    <property type="molecule type" value="Genomic_DNA"/>
</dbReference>
<dbReference type="InterPro" id="IPR032319">
    <property type="entry name" value="CLP1_P"/>
</dbReference>
<dbReference type="InterPro" id="IPR032324">
    <property type="entry name" value="Clp1_N"/>
</dbReference>
<evidence type="ECO:0000256" key="8">
    <source>
        <dbReference type="ARBA" id="ARBA00023242"/>
    </source>
</evidence>
<dbReference type="GO" id="GO:0005849">
    <property type="term" value="C:mRNA cleavage factor complex"/>
    <property type="evidence" value="ECO:0007669"/>
    <property type="project" value="UniProtKB-UniRule"/>
</dbReference>
<keyword evidence="6 9" id="KW-0547">Nucleotide-binding</keyword>
<evidence type="ECO:0000313" key="14">
    <source>
        <dbReference type="Proteomes" id="UP000800096"/>
    </source>
</evidence>
<evidence type="ECO:0000256" key="2">
    <source>
        <dbReference type="ARBA" id="ARBA00004123"/>
    </source>
</evidence>